<evidence type="ECO:0000313" key="2">
    <source>
        <dbReference type="EMBL" id="UUL82849.1"/>
    </source>
</evidence>
<dbReference type="Gene3D" id="3.40.50.1240">
    <property type="entry name" value="Phosphoglycerate mutase-like"/>
    <property type="match status" value="1"/>
</dbReference>
<name>A0ABY5LAM4_9SPHN</name>
<reference evidence="2" key="1">
    <citation type="submission" date="2022-07" db="EMBL/GenBank/DDBJ databases">
        <title>Sphingomonas sp. nov., a novel bacterium isolated from the north slope of the Mount Everest.</title>
        <authorList>
            <person name="Cui X."/>
            <person name="Liu Y."/>
        </authorList>
    </citation>
    <scope>NUCLEOTIDE SEQUENCE</scope>
    <source>
        <strain evidence="2">S5-59</strain>
    </source>
</reference>
<dbReference type="PANTHER" id="PTHR46517:SF1">
    <property type="entry name" value="FRUCTOSE-2,6-BISPHOSPHATASE TIGAR"/>
    <property type="match status" value="1"/>
</dbReference>
<protein>
    <submittedName>
        <fullName evidence="2">Histidine phosphatase family protein</fullName>
    </submittedName>
</protein>
<organism evidence="2 3">
    <name type="scientific">Sphingomonas qomolangmaensis</name>
    <dbReference type="NCBI Taxonomy" id="2918765"/>
    <lineage>
        <taxon>Bacteria</taxon>
        <taxon>Pseudomonadati</taxon>
        <taxon>Pseudomonadota</taxon>
        <taxon>Alphaproteobacteria</taxon>
        <taxon>Sphingomonadales</taxon>
        <taxon>Sphingomonadaceae</taxon>
        <taxon>Sphingomonas</taxon>
    </lineage>
</organism>
<dbReference type="InterPro" id="IPR051695">
    <property type="entry name" value="Phosphoglycerate_Mutase"/>
</dbReference>
<dbReference type="RefSeq" id="WP_256506701.1">
    <property type="nucleotide sequence ID" value="NZ_CP101740.1"/>
</dbReference>
<keyword evidence="3" id="KW-1185">Reference proteome</keyword>
<dbReference type="EMBL" id="CP101740">
    <property type="protein sequence ID" value="UUL82849.1"/>
    <property type="molecule type" value="Genomic_DNA"/>
</dbReference>
<dbReference type="CDD" id="cd07067">
    <property type="entry name" value="HP_PGM_like"/>
    <property type="match status" value="1"/>
</dbReference>
<evidence type="ECO:0000313" key="3">
    <source>
        <dbReference type="Proteomes" id="UP001058533"/>
    </source>
</evidence>
<dbReference type="SMART" id="SM00855">
    <property type="entry name" value="PGAM"/>
    <property type="match status" value="1"/>
</dbReference>
<proteinExistence type="predicted"/>
<dbReference type="Proteomes" id="UP001058533">
    <property type="component" value="Chromosome"/>
</dbReference>
<dbReference type="InterPro" id="IPR013078">
    <property type="entry name" value="His_Pase_superF_clade-1"/>
</dbReference>
<accession>A0ABY5LAM4</accession>
<evidence type="ECO:0000256" key="1">
    <source>
        <dbReference type="ARBA" id="ARBA00022801"/>
    </source>
</evidence>
<dbReference type="Pfam" id="PF00300">
    <property type="entry name" value="His_Phos_1"/>
    <property type="match status" value="1"/>
</dbReference>
<sequence>MILLVRHPAVARAWAGRCYGMSDVGLSRAGAMQMHALLPELVAWGPTHIVHSGLRRAAVLAEAVAKASGAPITSDRRWRERDFGAWEGRSWQAIYRATGNAMDGMIDAPDSFRPGGGETTSELAARAIAGCDALPAGRVLVVSHGGAIAALLGSRAGVPPRDWPKLVPPTGGTARLPR</sequence>
<dbReference type="PANTHER" id="PTHR46517">
    <property type="entry name" value="FRUCTOSE-2,6-BISPHOSPHATASE TIGAR"/>
    <property type="match status" value="1"/>
</dbReference>
<gene>
    <name evidence="2" type="ORF">NMP03_00985</name>
</gene>
<dbReference type="InterPro" id="IPR029033">
    <property type="entry name" value="His_PPase_superfam"/>
</dbReference>
<keyword evidence="1" id="KW-0378">Hydrolase</keyword>
<dbReference type="SUPFAM" id="SSF53254">
    <property type="entry name" value="Phosphoglycerate mutase-like"/>
    <property type="match status" value="1"/>
</dbReference>